<dbReference type="GO" id="GO:0009898">
    <property type="term" value="C:cytoplasmic side of plasma membrane"/>
    <property type="evidence" value="ECO:0007669"/>
    <property type="project" value="TreeGrafter"/>
</dbReference>
<evidence type="ECO:0000313" key="3">
    <source>
        <dbReference type="EMBL" id="SFM30190.1"/>
    </source>
</evidence>
<dbReference type="AlphaFoldDB" id="A0A1I4PRS3"/>
<dbReference type="InterPro" id="IPR033875">
    <property type="entry name" value="FlhG"/>
</dbReference>
<dbReference type="SUPFAM" id="SSF52540">
    <property type="entry name" value="P-loop containing nucleoside triphosphate hydrolases"/>
    <property type="match status" value="1"/>
</dbReference>
<keyword evidence="2" id="KW-0067">ATP-binding</keyword>
<dbReference type="Pfam" id="PF10609">
    <property type="entry name" value="ParA"/>
    <property type="match status" value="1"/>
</dbReference>
<name>A0A1I4PRS3_9BACI</name>
<protein>
    <submittedName>
        <fullName evidence="3">Flagellar biosynthesis protein FlhG</fullName>
    </submittedName>
</protein>
<dbReference type="PIRSF" id="PIRSF003092">
    <property type="entry name" value="MinD"/>
    <property type="match status" value="1"/>
</dbReference>
<dbReference type="CDD" id="cd02038">
    <property type="entry name" value="FlhG-like"/>
    <property type="match status" value="1"/>
</dbReference>
<dbReference type="GO" id="GO:0016887">
    <property type="term" value="F:ATP hydrolysis activity"/>
    <property type="evidence" value="ECO:0007669"/>
    <property type="project" value="TreeGrafter"/>
</dbReference>
<keyword evidence="4" id="KW-1185">Reference proteome</keyword>
<dbReference type="InterPro" id="IPR025501">
    <property type="entry name" value="MinD_FleN"/>
</dbReference>
<dbReference type="InterPro" id="IPR027417">
    <property type="entry name" value="P-loop_NTPase"/>
</dbReference>
<dbReference type="PANTHER" id="PTHR43384:SF4">
    <property type="entry name" value="CELLULOSE BIOSYNTHESIS PROTEIN BCSQ-RELATED"/>
    <property type="match status" value="1"/>
</dbReference>
<dbReference type="GO" id="GO:0005524">
    <property type="term" value="F:ATP binding"/>
    <property type="evidence" value="ECO:0007669"/>
    <property type="project" value="UniProtKB-KW"/>
</dbReference>
<dbReference type="InterPro" id="IPR050625">
    <property type="entry name" value="ParA/MinD_ATPase"/>
</dbReference>
<evidence type="ECO:0000313" key="4">
    <source>
        <dbReference type="Proteomes" id="UP000199668"/>
    </source>
</evidence>
<dbReference type="PANTHER" id="PTHR43384">
    <property type="entry name" value="SEPTUM SITE-DETERMINING PROTEIN MIND HOMOLOG, CHLOROPLASTIC-RELATED"/>
    <property type="match status" value="1"/>
</dbReference>
<dbReference type="RefSeq" id="WP_177195591.1">
    <property type="nucleotide sequence ID" value="NZ_FOTY01000030.1"/>
</dbReference>
<dbReference type="GO" id="GO:0051782">
    <property type="term" value="P:negative regulation of cell division"/>
    <property type="evidence" value="ECO:0007669"/>
    <property type="project" value="TreeGrafter"/>
</dbReference>
<gene>
    <name evidence="3" type="ORF">SAMN04488054_13027</name>
</gene>
<keyword evidence="1" id="KW-0547">Nucleotide-binding</keyword>
<dbReference type="EMBL" id="FOTY01000030">
    <property type="protein sequence ID" value="SFM30190.1"/>
    <property type="molecule type" value="Genomic_DNA"/>
</dbReference>
<keyword evidence="3" id="KW-0282">Flagellum</keyword>
<keyword evidence="3" id="KW-0966">Cell projection</keyword>
<reference evidence="3 4" key="1">
    <citation type="submission" date="2016-10" db="EMBL/GenBank/DDBJ databases">
        <authorList>
            <person name="de Groot N.N."/>
        </authorList>
    </citation>
    <scope>NUCLEOTIDE SEQUENCE [LARGE SCALE GENOMIC DNA]</scope>
    <source>
        <strain evidence="3 4">CGMCC 1.6134</strain>
    </source>
</reference>
<accession>A0A1I4PRS3</accession>
<evidence type="ECO:0000256" key="1">
    <source>
        <dbReference type="ARBA" id="ARBA00022741"/>
    </source>
</evidence>
<keyword evidence="3" id="KW-0969">Cilium</keyword>
<proteinExistence type="predicted"/>
<dbReference type="Gene3D" id="3.40.50.300">
    <property type="entry name" value="P-loop containing nucleotide triphosphate hydrolases"/>
    <property type="match status" value="1"/>
</dbReference>
<dbReference type="Proteomes" id="UP000199668">
    <property type="component" value="Unassembled WGS sequence"/>
</dbReference>
<organism evidence="3 4">
    <name type="scientific">Salibacterium qingdaonense</name>
    <dbReference type="NCBI Taxonomy" id="266892"/>
    <lineage>
        <taxon>Bacteria</taxon>
        <taxon>Bacillati</taxon>
        <taxon>Bacillota</taxon>
        <taxon>Bacilli</taxon>
        <taxon>Bacillales</taxon>
        <taxon>Bacillaceae</taxon>
    </lineage>
</organism>
<dbReference type="GO" id="GO:0005829">
    <property type="term" value="C:cytosol"/>
    <property type="evidence" value="ECO:0007669"/>
    <property type="project" value="TreeGrafter"/>
</dbReference>
<dbReference type="STRING" id="266892.SAMN04488054_13027"/>
<dbReference type="InterPro" id="IPR033756">
    <property type="entry name" value="YlxH/NBP35"/>
</dbReference>
<sequence length="293" mass="32121">MSDQAQNLRRVLEHKDRESPKKTRVISVVSGKGGVGKSNFSVNAGIGLAQKGYKTALFDLDIGMANVDILLGLQTSGDIVDMIENDRSIWDIMETGPGGLHIAAGGSGLNDIFEMTPEKKERFSRQMAMLDGVFDYILFDMGAGADRDSFHFILSSHEVIIVTTPEPTSITDAYAVIKHLHLRAPDLGCSILVNRSETSKEGKQTGENLQRAAKRFLKKDVDLLAALPQDKHVLQAVKKQEPFLLAFPYTPASKALQTCLERVAGRKNAESDTGSYKQFIGRLKEFLLKGGGR</sequence>
<evidence type="ECO:0000256" key="2">
    <source>
        <dbReference type="ARBA" id="ARBA00022840"/>
    </source>
</evidence>